<dbReference type="Proteomes" id="UP000643165">
    <property type="component" value="Unassembled WGS sequence"/>
</dbReference>
<evidence type="ECO:0008006" key="3">
    <source>
        <dbReference type="Google" id="ProtNLM"/>
    </source>
</evidence>
<evidence type="ECO:0000313" key="1">
    <source>
        <dbReference type="EMBL" id="GIJ24187.1"/>
    </source>
</evidence>
<reference evidence="1 2" key="1">
    <citation type="submission" date="2021-01" db="EMBL/GenBank/DDBJ databases">
        <title>Whole genome shotgun sequence of Verrucosispora lutea NBRC 106530.</title>
        <authorList>
            <person name="Komaki H."/>
            <person name="Tamura T."/>
        </authorList>
    </citation>
    <scope>NUCLEOTIDE SEQUENCE [LARGE SCALE GENOMIC DNA]</scope>
    <source>
        <strain evidence="1 2">NBRC 106530</strain>
    </source>
</reference>
<gene>
    <name evidence="1" type="ORF">Vlu01_48110</name>
</gene>
<comment type="caution">
    <text evidence="1">The sequence shown here is derived from an EMBL/GenBank/DDBJ whole genome shotgun (WGS) entry which is preliminary data.</text>
</comment>
<dbReference type="EMBL" id="BOPB01000031">
    <property type="protein sequence ID" value="GIJ24187.1"/>
    <property type="molecule type" value="Genomic_DNA"/>
</dbReference>
<proteinExistence type="predicted"/>
<dbReference type="InterPro" id="IPR049574">
    <property type="entry name" value="CrtA-like"/>
</dbReference>
<name>A0ABQ4J1Y8_9ACTN</name>
<accession>A0ABQ4J1Y8</accession>
<keyword evidence="2" id="KW-1185">Reference proteome</keyword>
<organism evidence="1 2">
    <name type="scientific">Micromonospora lutea</name>
    <dbReference type="NCBI Taxonomy" id="419825"/>
    <lineage>
        <taxon>Bacteria</taxon>
        <taxon>Bacillati</taxon>
        <taxon>Actinomycetota</taxon>
        <taxon>Actinomycetes</taxon>
        <taxon>Micromonosporales</taxon>
        <taxon>Micromonosporaceae</taxon>
        <taxon>Micromonospora</taxon>
    </lineage>
</organism>
<protein>
    <recommendedName>
        <fullName evidence="3">Spheroidene monooxygenase</fullName>
    </recommendedName>
</protein>
<evidence type="ECO:0000313" key="2">
    <source>
        <dbReference type="Proteomes" id="UP000643165"/>
    </source>
</evidence>
<sequence>MTAKAFNSCKNGMSPAARRVRLRRDAGADDWDHGPMMHSFHLALLPPALTLRALRRRPQAAGLRHAECLALMRLGSPALSVERMQLRRLAMFAEWDDESALERFLADDDLGRRLNGGWHVRLQYLRRYGEVAALAGLPVRAGRWDPEEPIVAVTLARLKVLELPRFLKWGRPVERLVAGHPGTTFATAAVRPPHTFSTFTIWRSVREMTDMVHGRSAVPQAHTHTVAMAEQHRRDFHHESAFMRFRPLSEHGTWEGRTLLP</sequence>
<dbReference type="CDD" id="cd21650">
    <property type="entry name" value="CrtA-like"/>
    <property type="match status" value="1"/>
</dbReference>